<dbReference type="EMBL" id="JASHID010000014">
    <property type="protein sequence ID" value="MDI9866085.1"/>
    <property type="molecule type" value="Genomic_DNA"/>
</dbReference>
<dbReference type="Proteomes" id="UP001236569">
    <property type="component" value="Unassembled WGS sequence"/>
</dbReference>
<protein>
    <submittedName>
        <fullName evidence="1">Uncharacterized protein</fullName>
    </submittedName>
</protein>
<name>A0ABT6YRB6_9BACT</name>
<reference evidence="1 2" key="1">
    <citation type="submission" date="2023-05" db="EMBL/GenBank/DDBJ databases">
        <title>Novel species of genus Flectobacillus isolated from stream in China.</title>
        <authorList>
            <person name="Lu H."/>
        </authorList>
    </citation>
    <scope>NUCLEOTIDE SEQUENCE [LARGE SCALE GENOMIC DNA]</scope>
    <source>
        <strain evidence="1 2">DC10W</strain>
    </source>
</reference>
<organism evidence="1 2">
    <name type="scientific">Flectobacillus longus</name>
    <dbReference type="NCBI Taxonomy" id="2984207"/>
    <lineage>
        <taxon>Bacteria</taxon>
        <taxon>Pseudomonadati</taxon>
        <taxon>Bacteroidota</taxon>
        <taxon>Cytophagia</taxon>
        <taxon>Cytophagales</taxon>
        <taxon>Flectobacillaceae</taxon>
        <taxon>Flectobacillus</taxon>
    </lineage>
</organism>
<evidence type="ECO:0000313" key="2">
    <source>
        <dbReference type="Proteomes" id="UP001236569"/>
    </source>
</evidence>
<keyword evidence="2" id="KW-1185">Reference proteome</keyword>
<evidence type="ECO:0000313" key="1">
    <source>
        <dbReference type="EMBL" id="MDI9866085.1"/>
    </source>
</evidence>
<comment type="caution">
    <text evidence="1">The sequence shown here is derived from an EMBL/GenBank/DDBJ whole genome shotgun (WGS) entry which is preliminary data.</text>
</comment>
<dbReference type="RefSeq" id="WP_283370979.1">
    <property type="nucleotide sequence ID" value="NZ_JASHID010000014.1"/>
</dbReference>
<proteinExistence type="predicted"/>
<gene>
    <name evidence="1" type="ORF">QM480_17215</name>
</gene>
<accession>A0ABT6YRB6</accession>
<sequence length="148" mass="17628">MSKPLSKRQFEQFSKLLLKQESYIRDILDAFSTLHHIVMTTTTKYYNKDIQSKFRDTQQKYVVEVYQKMQDFPLQHINKKLTQYSDYYKVQGAICCSLYCIMQAMKSESIKDNKRLFKALFDPKKSSVFYCETALEILMELKQKNGIE</sequence>